<dbReference type="AlphaFoldDB" id="A0A150WN27"/>
<evidence type="ECO:0000313" key="3">
    <source>
        <dbReference type="Proteomes" id="UP000075320"/>
    </source>
</evidence>
<keyword evidence="3" id="KW-1185">Reference proteome</keyword>
<evidence type="ECO:0008006" key="4">
    <source>
        <dbReference type="Google" id="ProtNLM"/>
    </source>
</evidence>
<dbReference type="Proteomes" id="UP000075320">
    <property type="component" value="Unassembled WGS sequence"/>
</dbReference>
<proteinExistence type="predicted"/>
<name>A0A150WN27_BDEBC</name>
<gene>
    <name evidence="2" type="ORF">AZI86_00560</name>
</gene>
<dbReference type="RefSeq" id="WP_061833149.1">
    <property type="nucleotide sequence ID" value="NZ_LUKE01000001.1"/>
</dbReference>
<sequence>MIAKILLPILLVMFIIPSTFAQTVGGGGSGGGGLRQRAAYAAPRRCVEGQRASFTERDNINDQSVTIVRTCQNGSYYDLSDYVYNPKSRCAEGRKELWQERDNANDRNVYRRVICTNGKWKVYDEYY</sequence>
<evidence type="ECO:0000256" key="1">
    <source>
        <dbReference type="SAM" id="SignalP"/>
    </source>
</evidence>
<feature type="chain" id="PRO_5007573360" description="Secreted protein" evidence="1">
    <location>
        <begin position="22"/>
        <end position="127"/>
    </location>
</feature>
<protein>
    <recommendedName>
        <fullName evidence="4">Secreted protein</fullName>
    </recommendedName>
</protein>
<reference evidence="2 3" key="1">
    <citation type="submission" date="2016-03" db="EMBL/GenBank/DDBJ databases">
        <authorList>
            <person name="Ploux O."/>
        </authorList>
    </citation>
    <scope>NUCLEOTIDE SEQUENCE [LARGE SCALE GENOMIC DNA]</scope>
    <source>
        <strain evidence="2 3">R0</strain>
    </source>
</reference>
<comment type="caution">
    <text evidence="2">The sequence shown here is derived from an EMBL/GenBank/DDBJ whole genome shotgun (WGS) entry which is preliminary data.</text>
</comment>
<accession>A0A150WN27</accession>
<dbReference type="EMBL" id="LUKE01000001">
    <property type="protein sequence ID" value="KYG65605.1"/>
    <property type="molecule type" value="Genomic_DNA"/>
</dbReference>
<organism evidence="2 3">
    <name type="scientific">Bdellovibrio bacteriovorus</name>
    <dbReference type="NCBI Taxonomy" id="959"/>
    <lineage>
        <taxon>Bacteria</taxon>
        <taxon>Pseudomonadati</taxon>
        <taxon>Bdellovibrionota</taxon>
        <taxon>Bdellovibrionia</taxon>
        <taxon>Bdellovibrionales</taxon>
        <taxon>Pseudobdellovibrionaceae</taxon>
        <taxon>Bdellovibrio</taxon>
    </lineage>
</organism>
<evidence type="ECO:0000313" key="2">
    <source>
        <dbReference type="EMBL" id="KYG65605.1"/>
    </source>
</evidence>
<feature type="signal peptide" evidence="1">
    <location>
        <begin position="1"/>
        <end position="21"/>
    </location>
</feature>
<keyword evidence="1" id="KW-0732">Signal</keyword>